<dbReference type="SUPFAM" id="SSF52047">
    <property type="entry name" value="RNI-like"/>
    <property type="match status" value="1"/>
</dbReference>
<proteinExistence type="predicted"/>
<sequence length="167" mass="19061">MAHKVFIGDLTTNALMKFPVLEELNLYAIIISKEEIETVGRYCPMLKTLKVNSRGYAGSLMRYNEIAIAIGQNLLGIRHLELIGNKMTNVGLRVILDNCHHLETLDLRECFYIDLKGDLGKQCSKQIKYLKLPNDSLEGCPYLWIISKEDYQDSGDNNDGYDSYESY</sequence>
<reference evidence="2" key="2">
    <citation type="submission" date="2017-02" db="EMBL/GenBank/DDBJ databases">
        <title>Sunflower complete genome.</title>
        <authorList>
            <person name="Langlade N."/>
            <person name="Munos S."/>
        </authorList>
    </citation>
    <scope>NUCLEOTIDE SEQUENCE [LARGE SCALE GENOMIC DNA]</scope>
    <source>
        <tissue evidence="2">Leaves</tissue>
    </source>
</reference>
<organism evidence="2 3">
    <name type="scientific">Helianthus annuus</name>
    <name type="common">Common sunflower</name>
    <dbReference type="NCBI Taxonomy" id="4232"/>
    <lineage>
        <taxon>Eukaryota</taxon>
        <taxon>Viridiplantae</taxon>
        <taxon>Streptophyta</taxon>
        <taxon>Embryophyta</taxon>
        <taxon>Tracheophyta</taxon>
        <taxon>Spermatophyta</taxon>
        <taxon>Magnoliopsida</taxon>
        <taxon>eudicotyledons</taxon>
        <taxon>Gunneridae</taxon>
        <taxon>Pentapetalae</taxon>
        <taxon>asterids</taxon>
        <taxon>campanulids</taxon>
        <taxon>Asterales</taxon>
        <taxon>Asteraceae</taxon>
        <taxon>Asteroideae</taxon>
        <taxon>Heliantheae alliance</taxon>
        <taxon>Heliantheae</taxon>
        <taxon>Helianthus</taxon>
    </lineage>
</organism>
<name>A0A251SGX4_HELAN</name>
<dbReference type="EMBL" id="CM007903">
    <property type="protein sequence ID" value="OTF97993.1"/>
    <property type="molecule type" value="Genomic_DNA"/>
</dbReference>
<dbReference type="Gramene" id="mRNA:HanXRQr2_Chr14g0663371">
    <property type="protein sequence ID" value="CDS:HanXRQr2_Chr14g0663371.1"/>
    <property type="gene ID" value="HanXRQr2_Chr14g0663371"/>
</dbReference>
<accession>A0A251SGX4</accession>
<dbReference type="GO" id="GO:1905761">
    <property type="term" value="F:SCF ubiquitin ligase complex binding"/>
    <property type="evidence" value="ECO:0000318"/>
    <property type="project" value="GO_Central"/>
</dbReference>
<dbReference type="Proteomes" id="UP000215914">
    <property type="component" value="Chromosome 14"/>
</dbReference>
<evidence type="ECO:0000313" key="1">
    <source>
        <dbReference type="EMBL" id="KAF5770792.1"/>
    </source>
</evidence>
<dbReference type="EMBL" id="MNCJ02000329">
    <property type="protein sequence ID" value="KAF5770792.1"/>
    <property type="molecule type" value="Genomic_DNA"/>
</dbReference>
<reference evidence="1" key="3">
    <citation type="submission" date="2020-06" db="EMBL/GenBank/DDBJ databases">
        <title>Helianthus annuus Genome sequencing and assembly Release 2.</title>
        <authorList>
            <person name="Gouzy J."/>
            <person name="Langlade N."/>
            <person name="Munos S."/>
        </authorList>
    </citation>
    <scope>NUCLEOTIDE SEQUENCE</scope>
    <source>
        <tissue evidence="1">Leaves</tissue>
    </source>
</reference>
<dbReference type="OMA" id="ESEHNEY"/>
<dbReference type="InterPro" id="IPR032675">
    <property type="entry name" value="LRR_dom_sf"/>
</dbReference>
<dbReference type="Gene3D" id="3.80.10.10">
    <property type="entry name" value="Ribonuclease Inhibitor"/>
    <property type="match status" value="1"/>
</dbReference>
<evidence type="ECO:0000313" key="2">
    <source>
        <dbReference type="EMBL" id="OTF97993.1"/>
    </source>
</evidence>
<dbReference type="AlphaFoldDB" id="A0A251SGX4"/>
<protein>
    <submittedName>
        <fullName evidence="1">Leucine-rich repeat domain superfamily</fullName>
    </submittedName>
    <submittedName>
        <fullName evidence="2">Putative leucine-rich repeat domain, L domain-like protein</fullName>
    </submittedName>
</protein>
<dbReference type="PANTHER" id="PTHR38926">
    <property type="entry name" value="F-BOX DOMAIN CONTAINING PROTEIN, EXPRESSED"/>
    <property type="match status" value="1"/>
</dbReference>
<dbReference type="PANTHER" id="PTHR38926:SF80">
    <property type="entry name" value="F-BOX DOMAIN, LEUCINE-RICH REPEAT DOMAIN SUPERFAMILY"/>
    <property type="match status" value="1"/>
</dbReference>
<dbReference type="InParanoid" id="A0A251SGX4"/>
<gene>
    <name evidence="2" type="ORF">HannXRQ_Chr14g0440751</name>
    <name evidence="1" type="ORF">HanXRQr2_Chr14g0663371</name>
</gene>
<keyword evidence="3" id="KW-1185">Reference proteome</keyword>
<evidence type="ECO:0000313" key="3">
    <source>
        <dbReference type="Proteomes" id="UP000215914"/>
    </source>
</evidence>
<reference evidence="1 3" key="1">
    <citation type="journal article" date="2017" name="Nature">
        <title>The sunflower genome provides insights into oil metabolism, flowering and Asterid evolution.</title>
        <authorList>
            <person name="Badouin H."/>
            <person name="Gouzy J."/>
            <person name="Grassa C.J."/>
            <person name="Murat F."/>
            <person name="Staton S.E."/>
            <person name="Cottret L."/>
            <person name="Lelandais-Briere C."/>
            <person name="Owens G.L."/>
            <person name="Carrere S."/>
            <person name="Mayjonade B."/>
            <person name="Legrand L."/>
            <person name="Gill N."/>
            <person name="Kane N.C."/>
            <person name="Bowers J.E."/>
            <person name="Hubner S."/>
            <person name="Bellec A."/>
            <person name="Berard A."/>
            <person name="Berges H."/>
            <person name="Blanchet N."/>
            <person name="Boniface M.C."/>
            <person name="Brunel D."/>
            <person name="Catrice O."/>
            <person name="Chaidir N."/>
            <person name="Claudel C."/>
            <person name="Donnadieu C."/>
            <person name="Faraut T."/>
            <person name="Fievet G."/>
            <person name="Helmstetter N."/>
            <person name="King M."/>
            <person name="Knapp S.J."/>
            <person name="Lai Z."/>
            <person name="Le Paslier M.C."/>
            <person name="Lippi Y."/>
            <person name="Lorenzon L."/>
            <person name="Mandel J.R."/>
            <person name="Marage G."/>
            <person name="Marchand G."/>
            <person name="Marquand E."/>
            <person name="Bret-Mestries E."/>
            <person name="Morien E."/>
            <person name="Nambeesan S."/>
            <person name="Nguyen T."/>
            <person name="Pegot-Espagnet P."/>
            <person name="Pouilly N."/>
            <person name="Raftis F."/>
            <person name="Sallet E."/>
            <person name="Schiex T."/>
            <person name="Thomas J."/>
            <person name="Vandecasteele C."/>
            <person name="Vares D."/>
            <person name="Vear F."/>
            <person name="Vautrin S."/>
            <person name="Crespi M."/>
            <person name="Mangin B."/>
            <person name="Burke J.M."/>
            <person name="Salse J."/>
            <person name="Munos S."/>
            <person name="Vincourt P."/>
            <person name="Rieseberg L.H."/>
            <person name="Langlade N.B."/>
        </authorList>
    </citation>
    <scope>NUCLEOTIDE SEQUENCE [LARGE SCALE GENOMIC DNA]</scope>
    <source>
        <strain evidence="3">cv. SF193</strain>
        <tissue evidence="1">Leaves</tissue>
    </source>
</reference>